<protein>
    <submittedName>
        <fullName evidence="1">Uncharacterized protein</fullName>
    </submittedName>
</protein>
<dbReference type="AlphaFoldDB" id="A0A645H1D9"/>
<name>A0A645H1D9_9ZZZZ</name>
<gene>
    <name evidence="1" type="ORF">SDC9_179284</name>
</gene>
<evidence type="ECO:0000313" key="1">
    <source>
        <dbReference type="EMBL" id="MPN31809.1"/>
    </source>
</evidence>
<reference evidence="1" key="1">
    <citation type="submission" date="2019-08" db="EMBL/GenBank/DDBJ databases">
        <authorList>
            <person name="Kucharzyk K."/>
            <person name="Murdoch R.W."/>
            <person name="Higgins S."/>
            <person name="Loffler F."/>
        </authorList>
    </citation>
    <scope>NUCLEOTIDE SEQUENCE</scope>
</reference>
<proteinExistence type="predicted"/>
<dbReference type="EMBL" id="VSSQ01083508">
    <property type="protein sequence ID" value="MPN31809.1"/>
    <property type="molecule type" value="Genomic_DNA"/>
</dbReference>
<comment type="caution">
    <text evidence="1">The sequence shown here is derived from an EMBL/GenBank/DDBJ whole genome shotgun (WGS) entry which is preliminary data.</text>
</comment>
<accession>A0A645H1D9</accession>
<organism evidence="1">
    <name type="scientific">bioreactor metagenome</name>
    <dbReference type="NCBI Taxonomy" id="1076179"/>
    <lineage>
        <taxon>unclassified sequences</taxon>
        <taxon>metagenomes</taxon>
        <taxon>ecological metagenomes</taxon>
    </lineage>
</organism>
<sequence length="66" mass="7464">MEVVFTNNDFLFMVLHALHIRAPAACGFERGFHRLGAGVHRQRHGFAGQRAHGLVKLTEQRVVKRA</sequence>